<proteinExistence type="predicted"/>
<dbReference type="PANTHER" id="PTHR34219:SF1">
    <property type="entry name" value="PEPSY DOMAIN-CONTAINING PROTEIN"/>
    <property type="match status" value="1"/>
</dbReference>
<reference evidence="3 4" key="2">
    <citation type="submission" date="2021-01" db="EMBL/GenBank/DDBJ databases">
        <title>Genomic Encyclopedia of Type Strains, Phase IV (KMG-IV): sequencing the most valuable type-strain genomes for metagenomic binning, comparative biology and taxonomic classification.</title>
        <authorList>
            <person name="Goeker M."/>
        </authorList>
    </citation>
    <scope>NUCLEOTIDE SEQUENCE [LARGE SCALE GENOMIC DNA]</scope>
    <source>
        <strain evidence="3 4">DSM 6130</strain>
    </source>
</reference>
<keyword evidence="4" id="KW-1185">Reference proteome</keyword>
<evidence type="ECO:0000313" key="3">
    <source>
        <dbReference type="EMBL" id="MBM7852517.1"/>
    </source>
</evidence>
<comment type="caution">
    <text evidence="2">The sequence shown here is derived from an EMBL/GenBank/DDBJ whole genome shotgun (WGS) entry which is preliminary data.</text>
</comment>
<dbReference type="Pfam" id="PF03929">
    <property type="entry name" value="PepSY_TM"/>
    <property type="match status" value="1"/>
</dbReference>
<keyword evidence="1" id="KW-1133">Transmembrane helix</keyword>
<dbReference type="RefSeq" id="WP_204950902.1">
    <property type="nucleotide sequence ID" value="NZ_BSFF01000003.1"/>
</dbReference>
<reference evidence="2" key="1">
    <citation type="journal article" date="2014" name="Int. J. Syst. Evol. Microbiol.">
        <title>Complete genome sequence of Corynebacterium casei LMG S-19264T (=DSM 44701T), isolated from a smear-ripened cheese.</title>
        <authorList>
            <consortium name="US DOE Joint Genome Institute (JGI-PGF)"/>
            <person name="Walter F."/>
            <person name="Albersmeier A."/>
            <person name="Kalinowski J."/>
            <person name="Ruckert C."/>
        </authorList>
    </citation>
    <scope>NUCLEOTIDE SEQUENCE</scope>
    <source>
        <strain evidence="2">VKM B-1606</strain>
    </source>
</reference>
<evidence type="ECO:0000313" key="5">
    <source>
        <dbReference type="Proteomes" id="UP001143400"/>
    </source>
</evidence>
<dbReference type="AlphaFoldDB" id="A0A9W6MT48"/>
<reference evidence="2" key="3">
    <citation type="submission" date="2023-01" db="EMBL/GenBank/DDBJ databases">
        <authorList>
            <person name="Sun Q."/>
            <person name="Evtushenko L."/>
        </authorList>
    </citation>
    <scope>NUCLEOTIDE SEQUENCE</scope>
    <source>
        <strain evidence="2">VKM B-1606</strain>
    </source>
</reference>
<sequence>MTDATLQAPARAAVTRENVYRAVWRWHFYAGLFTLPFLFILAVTGGAYLFRDEIDGLVYADLKTVEARAAAPLPPGDIIAAAVQGRPGKAAAFRGPATPDGSAEVTLRGGHGPGEIVYVDPYDGRVLGALPEGGSVMGYVRRLHSLALFGRPANALIEIAAGWAIVLVATGIYLWWPRGHRGGVVTVRATPAKRVFWRDLHAVTGAFAGLFIAFLALTGMPWSLVWGAGLKTVLFQTGGGYPSGVRANIPMSPVPTGVAIPGTGWTLQAAPMPQSTPQDAPPLGVDAAATIFAGMGFPAGYGLALPAGPNGVYSASAYPDDVSGQRVAHIDQYSGMTLVDARFADYGPAAKAIEWGISVHMGQEYGRANQLFMLAVCIALVGLCVSSAVMWWKRRPKGSLGIPPPPLDSRATIGVVAIVAVAGALFPLVGASLLAMLVVDALLTRRKKTT</sequence>
<keyword evidence="1" id="KW-0812">Transmembrane</keyword>
<accession>A0A9W6MT48</accession>
<dbReference type="PANTHER" id="PTHR34219">
    <property type="entry name" value="IRON-REGULATED INNER MEMBRANE PROTEIN-RELATED"/>
    <property type="match status" value="1"/>
</dbReference>
<evidence type="ECO:0000256" key="1">
    <source>
        <dbReference type="SAM" id="Phobius"/>
    </source>
</evidence>
<dbReference type="Proteomes" id="UP001143400">
    <property type="component" value="Unassembled WGS sequence"/>
</dbReference>
<feature type="transmembrane region" description="Helical" evidence="1">
    <location>
        <begin position="412"/>
        <end position="439"/>
    </location>
</feature>
<organism evidence="2 5">
    <name type="scientific">Methylopila capsulata</name>
    <dbReference type="NCBI Taxonomy" id="61654"/>
    <lineage>
        <taxon>Bacteria</taxon>
        <taxon>Pseudomonadati</taxon>
        <taxon>Pseudomonadota</taxon>
        <taxon>Alphaproteobacteria</taxon>
        <taxon>Hyphomicrobiales</taxon>
        <taxon>Methylopilaceae</taxon>
        <taxon>Methylopila</taxon>
    </lineage>
</organism>
<dbReference type="Proteomes" id="UP000758856">
    <property type="component" value="Unassembled WGS sequence"/>
</dbReference>
<evidence type="ECO:0000313" key="4">
    <source>
        <dbReference type="Proteomes" id="UP000758856"/>
    </source>
</evidence>
<feature type="transmembrane region" description="Helical" evidence="1">
    <location>
        <begin position="155"/>
        <end position="176"/>
    </location>
</feature>
<dbReference type="EMBL" id="JAFBCY010000003">
    <property type="protein sequence ID" value="MBM7852517.1"/>
    <property type="molecule type" value="Genomic_DNA"/>
</dbReference>
<name>A0A9W6MT48_9HYPH</name>
<gene>
    <name evidence="2" type="primary">cysJ_2</name>
    <name evidence="2" type="ORF">GCM10008170_27450</name>
    <name evidence="3" type="ORF">JOD31_002759</name>
</gene>
<dbReference type="InterPro" id="IPR005625">
    <property type="entry name" value="PepSY-ass_TM"/>
</dbReference>
<protein>
    <submittedName>
        <fullName evidence="3">Iron-regulated membrane protein</fullName>
    </submittedName>
    <submittedName>
        <fullName evidence="2">Sulfite reductase</fullName>
    </submittedName>
</protein>
<feature type="transmembrane region" description="Helical" evidence="1">
    <location>
        <begin position="196"/>
        <end position="217"/>
    </location>
</feature>
<dbReference type="EMBL" id="BSFF01000003">
    <property type="protein sequence ID" value="GLK56726.1"/>
    <property type="molecule type" value="Genomic_DNA"/>
</dbReference>
<feature type="transmembrane region" description="Helical" evidence="1">
    <location>
        <begin position="371"/>
        <end position="392"/>
    </location>
</feature>
<keyword evidence="1" id="KW-0472">Membrane</keyword>
<evidence type="ECO:0000313" key="2">
    <source>
        <dbReference type="EMBL" id="GLK56726.1"/>
    </source>
</evidence>
<feature type="transmembrane region" description="Helical" evidence="1">
    <location>
        <begin position="26"/>
        <end position="50"/>
    </location>
</feature>